<dbReference type="EMBL" id="LAZR01039620">
    <property type="protein sequence ID" value="KKL16546.1"/>
    <property type="molecule type" value="Genomic_DNA"/>
</dbReference>
<sequence>MYPYINMSSKSLSITSALYVLTTHITFHILLLSEKSSGPNSTFFLKT</sequence>
<evidence type="ECO:0000256" key="1">
    <source>
        <dbReference type="SAM" id="Phobius"/>
    </source>
</evidence>
<feature type="non-terminal residue" evidence="2">
    <location>
        <position position="47"/>
    </location>
</feature>
<accession>A0A0F9DFJ1</accession>
<evidence type="ECO:0000313" key="2">
    <source>
        <dbReference type="EMBL" id="KKL16546.1"/>
    </source>
</evidence>
<organism evidence="2">
    <name type="scientific">marine sediment metagenome</name>
    <dbReference type="NCBI Taxonomy" id="412755"/>
    <lineage>
        <taxon>unclassified sequences</taxon>
        <taxon>metagenomes</taxon>
        <taxon>ecological metagenomes</taxon>
    </lineage>
</organism>
<proteinExistence type="predicted"/>
<name>A0A0F9DFJ1_9ZZZZ</name>
<dbReference type="AlphaFoldDB" id="A0A0F9DFJ1"/>
<keyword evidence="1" id="KW-1133">Transmembrane helix</keyword>
<gene>
    <name evidence="2" type="ORF">LCGC14_2494510</name>
</gene>
<keyword evidence="1" id="KW-0812">Transmembrane</keyword>
<reference evidence="2" key="1">
    <citation type="journal article" date="2015" name="Nature">
        <title>Complex archaea that bridge the gap between prokaryotes and eukaryotes.</title>
        <authorList>
            <person name="Spang A."/>
            <person name="Saw J.H."/>
            <person name="Jorgensen S.L."/>
            <person name="Zaremba-Niedzwiedzka K."/>
            <person name="Martijn J."/>
            <person name="Lind A.E."/>
            <person name="van Eijk R."/>
            <person name="Schleper C."/>
            <person name="Guy L."/>
            <person name="Ettema T.J."/>
        </authorList>
    </citation>
    <scope>NUCLEOTIDE SEQUENCE</scope>
</reference>
<keyword evidence="1" id="KW-0472">Membrane</keyword>
<comment type="caution">
    <text evidence="2">The sequence shown here is derived from an EMBL/GenBank/DDBJ whole genome shotgun (WGS) entry which is preliminary data.</text>
</comment>
<feature type="transmembrane region" description="Helical" evidence="1">
    <location>
        <begin position="12"/>
        <end position="31"/>
    </location>
</feature>
<protein>
    <submittedName>
        <fullName evidence="2">Uncharacterized protein</fullName>
    </submittedName>
</protein>